<evidence type="ECO:0000313" key="3">
    <source>
        <dbReference type="Proteomes" id="UP000054007"/>
    </source>
</evidence>
<reference evidence="2 3" key="1">
    <citation type="journal article" date="2015" name="Fungal Genet. Biol.">
        <title>Evolution of novel wood decay mechanisms in Agaricales revealed by the genome sequences of Fistulina hepatica and Cylindrobasidium torrendii.</title>
        <authorList>
            <person name="Floudas D."/>
            <person name="Held B.W."/>
            <person name="Riley R."/>
            <person name="Nagy L.G."/>
            <person name="Koehler G."/>
            <person name="Ransdell A.S."/>
            <person name="Younus H."/>
            <person name="Chow J."/>
            <person name="Chiniquy J."/>
            <person name="Lipzen A."/>
            <person name="Tritt A."/>
            <person name="Sun H."/>
            <person name="Haridas S."/>
            <person name="LaButti K."/>
            <person name="Ohm R.A."/>
            <person name="Kues U."/>
            <person name="Blanchette R.A."/>
            <person name="Grigoriev I.V."/>
            <person name="Minto R.E."/>
            <person name="Hibbett D.S."/>
        </authorList>
    </citation>
    <scope>NUCLEOTIDE SEQUENCE [LARGE SCALE GENOMIC DNA]</scope>
    <source>
        <strain evidence="2 3">FP15055 ss-10</strain>
    </source>
</reference>
<evidence type="ECO:0000313" key="2">
    <source>
        <dbReference type="EMBL" id="KIY61375.1"/>
    </source>
</evidence>
<dbReference type="Proteomes" id="UP000054007">
    <property type="component" value="Unassembled WGS sequence"/>
</dbReference>
<proteinExistence type="predicted"/>
<keyword evidence="3" id="KW-1185">Reference proteome</keyword>
<evidence type="ECO:0000256" key="1">
    <source>
        <dbReference type="SAM" id="MobiDB-lite"/>
    </source>
</evidence>
<evidence type="ECO:0008006" key="4">
    <source>
        <dbReference type="Google" id="ProtNLM"/>
    </source>
</evidence>
<accession>A0A0D7ATN8</accession>
<dbReference type="AlphaFoldDB" id="A0A0D7ATN8"/>
<protein>
    <recommendedName>
        <fullName evidence="4">Mediator complex subunit 9</fullName>
    </recommendedName>
</protein>
<dbReference type="STRING" id="1314674.A0A0D7ATN8"/>
<dbReference type="EMBL" id="KN880961">
    <property type="protein sequence ID" value="KIY61375.1"/>
    <property type="molecule type" value="Genomic_DNA"/>
</dbReference>
<gene>
    <name evidence="2" type="ORF">CYLTODRAFT_427567</name>
</gene>
<dbReference type="OrthoDB" id="2563275at2759"/>
<sequence>MATPSAFTPVFMPGFTPSYSGQATNVPSQQTNSEDTAGSSTLPTSLYASLLSKLVTVLELDPCIALSGQQGRQALLTATNDFKFSLARAKELAAGLPGGELMLEEQDEIIEMLEAVKNGKKAQLEEFAGQVEAHKDARLILGKPPLPGIDVDMDSAASTPAS</sequence>
<feature type="region of interest" description="Disordered" evidence="1">
    <location>
        <begin position="21"/>
        <end position="40"/>
    </location>
</feature>
<organism evidence="2 3">
    <name type="scientific">Cylindrobasidium torrendii FP15055 ss-10</name>
    <dbReference type="NCBI Taxonomy" id="1314674"/>
    <lineage>
        <taxon>Eukaryota</taxon>
        <taxon>Fungi</taxon>
        <taxon>Dikarya</taxon>
        <taxon>Basidiomycota</taxon>
        <taxon>Agaricomycotina</taxon>
        <taxon>Agaricomycetes</taxon>
        <taxon>Agaricomycetidae</taxon>
        <taxon>Agaricales</taxon>
        <taxon>Marasmiineae</taxon>
        <taxon>Physalacriaceae</taxon>
        <taxon>Cylindrobasidium</taxon>
    </lineage>
</organism>
<name>A0A0D7ATN8_9AGAR</name>